<sequence>MDFQAVIVALCLLVGVQTQGIEGVARRPAGNHMPSPRYHPGLPAGVKATICVFGLTNDTQVIKAGAVGLYRSIQTRLIRQTDTDDSGRFRILLPPGTYSVFTRKGNLFYATRRDEKNNIAPVEVLPGKMTRVECSVESDHNTAVY</sequence>
<name>A0A8J2UGE6_9BACT</name>
<keyword evidence="2" id="KW-1185">Reference proteome</keyword>
<reference evidence="1" key="2">
    <citation type="submission" date="2020-09" db="EMBL/GenBank/DDBJ databases">
        <authorList>
            <person name="Sun Q."/>
            <person name="Zhou Y."/>
        </authorList>
    </citation>
    <scope>NUCLEOTIDE SEQUENCE</scope>
    <source>
        <strain evidence="1">CGMCC 1.15448</strain>
    </source>
</reference>
<accession>A0A8J2UGE6</accession>
<evidence type="ECO:0000313" key="1">
    <source>
        <dbReference type="EMBL" id="GGB14259.1"/>
    </source>
</evidence>
<organism evidence="1 2">
    <name type="scientific">Puia dinghuensis</name>
    <dbReference type="NCBI Taxonomy" id="1792502"/>
    <lineage>
        <taxon>Bacteria</taxon>
        <taxon>Pseudomonadati</taxon>
        <taxon>Bacteroidota</taxon>
        <taxon>Chitinophagia</taxon>
        <taxon>Chitinophagales</taxon>
        <taxon>Chitinophagaceae</taxon>
        <taxon>Puia</taxon>
    </lineage>
</organism>
<dbReference type="GO" id="GO:0030246">
    <property type="term" value="F:carbohydrate binding"/>
    <property type="evidence" value="ECO:0007669"/>
    <property type="project" value="InterPro"/>
</dbReference>
<dbReference type="InterPro" id="IPR013784">
    <property type="entry name" value="Carb-bd-like_fold"/>
</dbReference>
<comment type="caution">
    <text evidence="1">The sequence shown here is derived from an EMBL/GenBank/DDBJ whole genome shotgun (WGS) entry which is preliminary data.</text>
</comment>
<dbReference type="Proteomes" id="UP000607559">
    <property type="component" value="Unassembled WGS sequence"/>
</dbReference>
<protein>
    <recommendedName>
        <fullName evidence="3">Carboxypeptidase regulatory-like domain-containing protein</fullName>
    </recommendedName>
</protein>
<reference evidence="1" key="1">
    <citation type="journal article" date="2014" name="Int. J. Syst. Evol. Microbiol.">
        <title>Complete genome sequence of Corynebacterium casei LMG S-19264T (=DSM 44701T), isolated from a smear-ripened cheese.</title>
        <authorList>
            <consortium name="US DOE Joint Genome Institute (JGI-PGF)"/>
            <person name="Walter F."/>
            <person name="Albersmeier A."/>
            <person name="Kalinowski J."/>
            <person name="Ruckert C."/>
        </authorList>
    </citation>
    <scope>NUCLEOTIDE SEQUENCE</scope>
    <source>
        <strain evidence="1">CGMCC 1.15448</strain>
    </source>
</reference>
<dbReference type="EMBL" id="BMJC01000004">
    <property type="protein sequence ID" value="GGB14259.1"/>
    <property type="molecule type" value="Genomic_DNA"/>
</dbReference>
<gene>
    <name evidence="1" type="ORF">GCM10011511_42570</name>
</gene>
<dbReference type="RefSeq" id="WP_188935524.1">
    <property type="nucleotide sequence ID" value="NZ_BMJC01000004.1"/>
</dbReference>
<evidence type="ECO:0000313" key="2">
    <source>
        <dbReference type="Proteomes" id="UP000607559"/>
    </source>
</evidence>
<dbReference type="SUPFAM" id="SSF49452">
    <property type="entry name" value="Starch-binding domain-like"/>
    <property type="match status" value="1"/>
</dbReference>
<evidence type="ECO:0008006" key="3">
    <source>
        <dbReference type="Google" id="ProtNLM"/>
    </source>
</evidence>
<dbReference type="AlphaFoldDB" id="A0A8J2UGE6"/>
<proteinExistence type="predicted"/>